<dbReference type="GO" id="GO:0022627">
    <property type="term" value="C:cytosolic small ribosomal subunit"/>
    <property type="evidence" value="ECO:0007669"/>
    <property type="project" value="TreeGrafter"/>
</dbReference>
<dbReference type="GO" id="GO:0003723">
    <property type="term" value="F:RNA binding"/>
    <property type="evidence" value="ECO:0007669"/>
    <property type="project" value="TreeGrafter"/>
</dbReference>
<keyword evidence="2" id="KW-0689">Ribosomal protein</keyword>
<comment type="similarity">
    <text evidence="1">Belongs to the universal ribosomal protein uS9 family.</text>
</comment>
<proteinExistence type="inferred from homology"/>
<dbReference type="SUPFAM" id="SSF54211">
    <property type="entry name" value="Ribosomal protein S5 domain 2-like"/>
    <property type="match status" value="1"/>
</dbReference>
<accession>A0A8S0QMU7</accession>
<dbReference type="GO" id="GO:0003735">
    <property type="term" value="F:structural constituent of ribosome"/>
    <property type="evidence" value="ECO:0007669"/>
    <property type="project" value="InterPro"/>
</dbReference>
<reference evidence="4 5" key="1">
    <citation type="submission" date="2019-12" db="EMBL/GenBank/DDBJ databases">
        <authorList>
            <person name="Alioto T."/>
            <person name="Alioto T."/>
            <person name="Gomez Garrido J."/>
        </authorList>
    </citation>
    <scope>NUCLEOTIDE SEQUENCE [LARGE SCALE GENOMIC DNA]</scope>
</reference>
<evidence type="ECO:0000313" key="4">
    <source>
        <dbReference type="EMBL" id="CAA2968334.1"/>
    </source>
</evidence>
<dbReference type="PANTHER" id="PTHR21569:SF16">
    <property type="entry name" value="RIBOSOMAL PROTEIN S16"/>
    <property type="match status" value="1"/>
</dbReference>
<dbReference type="OrthoDB" id="186964at2759"/>
<comment type="caution">
    <text evidence="4">The sequence shown here is derived from an EMBL/GenBank/DDBJ whole genome shotgun (WGS) entry which is preliminary data.</text>
</comment>
<sequence>MRILVKGGGHTSQIYAINWSIAKPSVAFYQKYLDEQSKKEMEEILMRYNMTLFVADPRRCEPKKFCGRGTRASFYDGGGWCLSCLGGSEDGPESLIMMVLARIEHWFVKAIEKLG</sequence>
<dbReference type="GO" id="GO:0000462">
    <property type="term" value="P:maturation of SSU-rRNA from tricistronic rRNA transcript (SSU-rRNA, 5.8S rRNA, LSU-rRNA)"/>
    <property type="evidence" value="ECO:0007669"/>
    <property type="project" value="TreeGrafter"/>
</dbReference>
<dbReference type="Gramene" id="OE9A076768T1">
    <property type="protein sequence ID" value="OE9A076768C1"/>
    <property type="gene ID" value="OE9A076768"/>
</dbReference>
<organism evidence="4 5">
    <name type="scientific">Olea europaea subsp. europaea</name>
    <dbReference type="NCBI Taxonomy" id="158383"/>
    <lineage>
        <taxon>Eukaryota</taxon>
        <taxon>Viridiplantae</taxon>
        <taxon>Streptophyta</taxon>
        <taxon>Embryophyta</taxon>
        <taxon>Tracheophyta</taxon>
        <taxon>Spermatophyta</taxon>
        <taxon>Magnoliopsida</taxon>
        <taxon>eudicotyledons</taxon>
        <taxon>Gunneridae</taxon>
        <taxon>Pentapetalae</taxon>
        <taxon>asterids</taxon>
        <taxon>lamiids</taxon>
        <taxon>Lamiales</taxon>
        <taxon>Oleaceae</taxon>
        <taxon>Oleeae</taxon>
        <taxon>Olea</taxon>
    </lineage>
</organism>
<evidence type="ECO:0000256" key="2">
    <source>
        <dbReference type="ARBA" id="ARBA00022980"/>
    </source>
</evidence>
<dbReference type="Pfam" id="PF00380">
    <property type="entry name" value="Ribosomal_S9"/>
    <property type="match status" value="1"/>
</dbReference>
<dbReference type="Gene3D" id="3.30.230.10">
    <property type="match status" value="1"/>
</dbReference>
<dbReference type="AlphaFoldDB" id="A0A8S0QMU7"/>
<keyword evidence="3" id="KW-0687">Ribonucleoprotein</keyword>
<evidence type="ECO:0000313" key="5">
    <source>
        <dbReference type="Proteomes" id="UP000594638"/>
    </source>
</evidence>
<evidence type="ECO:0000256" key="1">
    <source>
        <dbReference type="ARBA" id="ARBA00005251"/>
    </source>
</evidence>
<dbReference type="GO" id="GO:0006412">
    <property type="term" value="P:translation"/>
    <property type="evidence" value="ECO:0007669"/>
    <property type="project" value="InterPro"/>
</dbReference>
<gene>
    <name evidence="4" type="ORF">OLEA9_A076768</name>
</gene>
<dbReference type="InterPro" id="IPR020568">
    <property type="entry name" value="Ribosomal_Su5_D2-typ_SF"/>
</dbReference>
<dbReference type="Proteomes" id="UP000594638">
    <property type="component" value="Unassembled WGS sequence"/>
</dbReference>
<keyword evidence="5" id="KW-1185">Reference proteome</keyword>
<evidence type="ECO:0000256" key="3">
    <source>
        <dbReference type="ARBA" id="ARBA00023274"/>
    </source>
</evidence>
<name>A0A8S0QMU7_OLEEU</name>
<dbReference type="InterPro" id="IPR000754">
    <property type="entry name" value="Ribosomal_uS9"/>
</dbReference>
<dbReference type="EMBL" id="CACTIH010001904">
    <property type="protein sequence ID" value="CAA2968334.1"/>
    <property type="molecule type" value="Genomic_DNA"/>
</dbReference>
<dbReference type="PANTHER" id="PTHR21569">
    <property type="entry name" value="RIBOSOMAL PROTEIN S9"/>
    <property type="match status" value="1"/>
</dbReference>
<dbReference type="InterPro" id="IPR014721">
    <property type="entry name" value="Ribsml_uS5_D2-typ_fold_subgr"/>
</dbReference>
<protein>
    <submittedName>
        <fullName evidence="4">40S ribosomal S16-like</fullName>
    </submittedName>
</protein>